<dbReference type="Proteomes" id="UP000318017">
    <property type="component" value="Chromosome"/>
</dbReference>
<organism evidence="2 3">
    <name type="scientific">Aureliella helgolandensis</name>
    <dbReference type="NCBI Taxonomy" id="2527968"/>
    <lineage>
        <taxon>Bacteria</taxon>
        <taxon>Pseudomonadati</taxon>
        <taxon>Planctomycetota</taxon>
        <taxon>Planctomycetia</taxon>
        <taxon>Pirellulales</taxon>
        <taxon>Pirellulaceae</taxon>
        <taxon>Aureliella</taxon>
    </lineage>
</organism>
<dbReference type="OrthoDB" id="9820787at2"/>
<proteinExistence type="predicted"/>
<keyword evidence="3" id="KW-1185">Reference proteome</keyword>
<feature type="chain" id="PRO_5022070716" evidence="1">
    <location>
        <begin position="27"/>
        <end position="326"/>
    </location>
</feature>
<gene>
    <name evidence="2" type="ORF">Q31a_00070</name>
</gene>
<keyword evidence="1" id="KW-0732">Signal</keyword>
<dbReference type="AlphaFoldDB" id="A0A518FZD8"/>
<evidence type="ECO:0000313" key="2">
    <source>
        <dbReference type="EMBL" id="QDV21728.1"/>
    </source>
</evidence>
<feature type="signal peptide" evidence="1">
    <location>
        <begin position="1"/>
        <end position="26"/>
    </location>
</feature>
<dbReference type="RefSeq" id="WP_145072353.1">
    <property type="nucleotide sequence ID" value="NZ_CP036298.1"/>
</dbReference>
<reference evidence="2 3" key="1">
    <citation type="submission" date="2019-02" db="EMBL/GenBank/DDBJ databases">
        <title>Deep-cultivation of Planctomycetes and their phenomic and genomic characterization uncovers novel biology.</title>
        <authorList>
            <person name="Wiegand S."/>
            <person name="Jogler M."/>
            <person name="Boedeker C."/>
            <person name="Pinto D."/>
            <person name="Vollmers J."/>
            <person name="Rivas-Marin E."/>
            <person name="Kohn T."/>
            <person name="Peeters S.H."/>
            <person name="Heuer A."/>
            <person name="Rast P."/>
            <person name="Oberbeckmann S."/>
            <person name="Bunk B."/>
            <person name="Jeske O."/>
            <person name="Meyerdierks A."/>
            <person name="Storesund J.E."/>
            <person name="Kallscheuer N."/>
            <person name="Luecker S."/>
            <person name="Lage O.M."/>
            <person name="Pohl T."/>
            <person name="Merkel B.J."/>
            <person name="Hornburger P."/>
            <person name="Mueller R.-W."/>
            <person name="Bruemmer F."/>
            <person name="Labrenz M."/>
            <person name="Spormann A.M."/>
            <person name="Op den Camp H."/>
            <person name="Overmann J."/>
            <person name="Amann R."/>
            <person name="Jetten M.S.M."/>
            <person name="Mascher T."/>
            <person name="Medema M.H."/>
            <person name="Devos D.P."/>
            <person name="Kaster A.-K."/>
            <person name="Ovreas L."/>
            <person name="Rohde M."/>
            <person name="Galperin M.Y."/>
            <person name="Jogler C."/>
        </authorList>
    </citation>
    <scope>NUCLEOTIDE SEQUENCE [LARGE SCALE GENOMIC DNA]</scope>
    <source>
        <strain evidence="2 3">Q31a</strain>
    </source>
</reference>
<dbReference type="EMBL" id="CP036298">
    <property type="protein sequence ID" value="QDV21728.1"/>
    <property type="molecule type" value="Genomic_DNA"/>
</dbReference>
<accession>A0A518FZD8</accession>
<dbReference type="KEGG" id="ahel:Q31a_00070"/>
<sequence precursor="true">MKTTLLSLTHFVITCALCWNSAACLAFDANASAVQLPPNGEAEELTVAEIVEILRRTESVINTLSVSCQSTGKRDLKASMDANAAWHYCRQSVSCTWWVDSQGSWLYSGKSSERWVRNNPRSEKTTLISTFIPPATGKFALLDASTNKVIREGDAGACHLQLNPTEIVGYLDGVSIPTFLQSKDAVIAGTKDLNGRTLTLVEVIDKTSSSIQWRHLFWVDVERGVLPRRQKYVRLAEDEPWELIAMLDCGIYKADVASGLWLPSEAKSFRWDLSNTGQVGRLTHAAYHSLSKWSINPTLPNPDAFLSDSIRTQVGNSPPSVKNPKG</sequence>
<name>A0A518FZD8_9BACT</name>
<protein>
    <submittedName>
        <fullName evidence="2">Uncharacterized protein</fullName>
    </submittedName>
</protein>
<evidence type="ECO:0000313" key="3">
    <source>
        <dbReference type="Proteomes" id="UP000318017"/>
    </source>
</evidence>
<evidence type="ECO:0000256" key="1">
    <source>
        <dbReference type="SAM" id="SignalP"/>
    </source>
</evidence>